<comment type="caution">
    <text evidence="2">The sequence shown here is derived from an EMBL/GenBank/DDBJ whole genome shotgun (WGS) entry which is preliminary data.</text>
</comment>
<accession>A0AAD7AR56</accession>
<protein>
    <submittedName>
        <fullName evidence="2">Uncharacterized protein</fullName>
    </submittedName>
</protein>
<name>A0AAD7AR56_9AGAR</name>
<dbReference type="Proteomes" id="UP001218218">
    <property type="component" value="Unassembled WGS sequence"/>
</dbReference>
<evidence type="ECO:0000313" key="3">
    <source>
        <dbReference type="Proteomes" id="UP001218218"/>
    </source>
</evidence>
<dbReference type="AlphaFoldDB" id="A0AAD7AR56"/>
<reference evidence="2" key="1">
    <citation type="submission" date="2023-03" db="EMBL/GenBank/DDBJ databases">
        <title>Massive genome expansion in bonnet fungi (Mycena s.s.) driven by repeated elements and novel gene families across ecological guilds.</title>
        <authorList>
            <consortium name="Lawrence Berkeley National Laboratory"/>
            <person name="Harder C.B."/>
            <person name="Miyauchi S."/>
            <person name="Viragh M."/>
            <person name="Kuo A."/>
            <person name="Thoen E."/>
            <person name="Andreopoulos B."/>
            <person name="Lu D."/>
            <person name="Skrede I."/>
            <person name="Drula E."/>
            <person name="Henrissat B."/>
            <person name="Morin E."/>
            <person name="Kohler A."/>
            <person name="Barry K."/>
            <person name="LaButti K."/>
            <person name="Morin E."/>
            <person name="Salamov A."/>
            <person name="Lipzen A."/>
            <person name="Mereny Z."/>
            <person name="Hegedus B."/>
            <person name="Baldrian P."/>
            <person name="Stursova M."/>
            <person name="Weitz H."/>
            <person name="Taylor A."/>
            <person name="Grigoriev I.V."/>
            <person name="Nagy L.G."/>
            <person name="Martin F."/>
            <person name="Kauserud H."/>
        </authorList>
    </citation>
    <scope>NUCLEOTIDE SEQUENCE</scope>
    <source>
        <strain evidence="2">CBHHK002</strain>
    </source>
</reference>
<dbReference type="EMBL" id="JARIHO010000002">
    <property type="protein sequence ID" value="KAJ7366254.1"/>
    <property type="molecule type" value="Genomic_DNA"/>
</dbReference>
<gene>
    <name evidence="2" type="ORF">DFH08DRAFT_1002966</name>
</gene>
<keyword evidence="3" id="KW-1185">Reference proteome</keyword>
<evidence type="ECO:0000256" key="1">
    <source>
        <dbReference type="SAM" id="MobiDB-lite"/>
    </source>
</evidence>
<organism evidence="2 3">
    <name type="scientific">Mycena albidolilacea</name>
    <dbReference type="NCBI Taxonomy" id="1033008"/>
    <lineage>
        <taxon>Eukaryota</taxon>
        <taxon>Fungi</taxon>
        <taxon>Dikarya</taxon>
        <taxon>Basidiomycota</taxon>
        <taxon>Agaricomycotina</taxon>
        <taxon>Agaricomycetes</taxon>
        <taxon>Agaricomycetidae</taxon>
        <taxon>Agaricales</taxon>
        <taxon>Marasmiineae</taxon>
        <taxon>Mycenaceae</taxon>
        <taxon>Mycena</taxon>
    </lineage>
</organism>
<evidence type="ECO:0000313" key="2">
    <source>
        <dbReference type="EMBL" id="KAJ7366254.1"/>
    </source>
</evidence>
<proteinExistence type="predicted"/>
<sequence length="226" mass="24045">MLMCYMLSSRARYSSLVPSCSPLVFCVLHWALMTPVLRPRMNCATVVWPASSKFIAKISRDTATPIYPLRLGARSDLDSAAAEGCGGPSSFGSHVDPPAPQQNHQTKDSTARQRNTACASAYIPGQTPPELDSVIRSVVDCSDGPGFMSNAKYSLGPLLSKSHVLIPEGDNHCGKSISGRKFPVSVSSFPVSALPTPMEAPGPQSHSCRLTSRVLLGAPVPESLPH</sequence>
<feature type="region of interest" description="Disordered" evidence="1">
    <location>
        <begin position="80"/>
        <end position="114"/>
    </location>
</feature>